<proteinExistence type="predicted"/>
<keyword evidence="1" id="KW-0378">Hydrolase</keyword>
<organism evidence="1 2">
    <name type="scientific">Sphaerodactylus townsendi</name>
    <dbReference type="NCBI Taxonomy" id="933632"/>
    <lineage>
        <taxon>Eukaryota</taxon>
        <taxon>Metazoa</taxon>
        <taxon>Chordata</taxon>
        <taxon>Craniata</taxon>
        <taxon>Vertebrata</taxon>
        <taxon>Euteleostomi</taxon>
        <taxon>Lepidosauria</taxon>
        <taxon>Squamata</taxon>
        <taxon>Bifurcata</taxon>
        <taxon>Gekkota</taxon>
        <taxon>Sphaerodactylidae</taxon>
        <taxon>Sphaerodactylus</taxon>
    </lineage>
</organism>
<name>A0ACB8FVU8_9SAUR</name>
<comment type="caution">
    <text evidence="1">The sequence shown here is derived from an EMBL/GenBank/DDBJ whole genome shotgun (WGS) entry which is preliminary data.</text>
</comment>
<accession>A0ACB8FVU8</accession>
<reference evidence="1" key="1">
    <citation type="submission" date="2021-08" db="EMBL/GenBank/DDBJ databases">
        <title>The first chromosome-level gecko genome reveals the dynamic sex chromosomes of Neotropical dwarf geckos (Sphaerodactylidae: Sphaerodactylus).</title>
        <authorList>
            <person name="Pinto B.J."/>
            <person name="Keating S.E."/>
            <person name="Gamble T."/>
        </authorList>
    </citation>
    <scope>NUCLEOTIDE SEQUENCE</scope>
    <source>
        <strain evidence="1">TG3544</strain>
    </source>
</reference>
<protein>
    <submittedName>
        <fullName evidence="1">Ubiquitin carboxyl-terminal hydrolase MINDY-3</fullName>
    </submittedName>
</protein>
<gene>
    <name evidence="1" type="primary">MINDY3</name>
    <name evidence="1" type="ORF">K3G42_018120</name>
</gene>
<evidence type="ECO:0000313" key="2">
    <source>
        <dbReference type="Proteomes" id="UP000827872"/>
    </source>
</evidence>
<dbReference type="EMBL" id="CM037624">
    <property type="protein sequence ID" value="KAH8011069.1"/>
    <property type="molecule type" value="Genomic_DNA"/>
</dbReference>
<keyword evidence="2" id="KW-1185">Reference proteome</keyword>
<dbReference type="Proteomes" id="UP000827872">
    <property type="component" value="Linkage Group LG11"/>
</dbReference>
<evidence type="ECO:0000313" key="1">
    <source>
        <dbReference type="EMBL" id="KAH8011069.1"/>
    </source>
</evidence>
<sequence>MLVKRRRLSNHNQPSPIVDWSVGFSSPLQPPNHPQRPSSSITTETEEERVERADSRAWSKPREPPSTPPGTPVAAPAHVQGRRAGRRPSAAVSSVAFRRRESTLQPTGPRAAAMAELGQEVVQLVWGKKPGAHGLADTIFCRWAQGFVFSESEPTALEQFEGGPCAVIAPTQAFLLKKLFTCEKSNWRQCQEEEQKNLLCHTLCDILELACSDHSESYCLVMWQREKTAEETASISESPAETSQQEEQPSALAVEELGFERFHALIHKQSFTSFPDFKDAVWNHYLAWTNKFGVLLFLYSVILTKGIENIKNEIEDSTEPLIDPVYGHGSQSLINLLLTGHAVSNVWDGDRECSGMKLLGIHKQATVGFLTLMESLRYCKVGSYLKSPKFPIWILGSETHLTVFFAKDLALVAHEAPSEQARRVFQTYDPEDNGFIPDTLLEDVMKALDLVSDTEYVNLMKTKLDPEGLGIILLGPFLQEFFPEQDSKVQESFPVYHYNGLKQSNYNEKVMYVEGTAVIMGFEDPMLQTDDTPVKRCLQTKWPYIELLWTTDRSPSLN</sequence>